<dbReference type="Proteomes" id="UP000256970">
    <property type="component" value="Unassembled WGS sequence"/>
</dbReference>
<reference evidence="3 4" key="1">
    <citation type="submission" date="2016-10" db="EMBL/GenBank/DDBJ databases">
        <authorList>
            <person name="Cai Z."/>
        </authorList>
    </citation>
    <scope>NUCLEOTIDE SEQUENCE [LARGE SCALE GENOMIC DNA]</scope>
</reference>
<evidence type="ECO:0000313" key="3">
    <source>
        <dbReference type="EMBL" id="SZX74700.1"/>
    </source>
</evidence>
<evidence type="ECO:0000256" key="1">
    <source>
        <dbReference type="SAM" id="MobiDB-lite"/>
    </source>
</evidence>
<evidence type="ECO:0000313" key="2">
    <source>
        <dbReference type="EMBL" id="SZX61386.1"/>
    </source>
</evidence>
<evidence type="ECO:0000313" key="4">
    <source>
        <dbReference type="Proteomes" id="UP000256970"/>
    </source>
</evidence>
<dbReference type="EMBL" id="FNXT01001219">
    <property type="protein sequence ID" value="SZX74700.1"/>
    <property type="molecule type" value="Genomic_DNA"/>
</dbReference>
<protein>
    <submittedName>
        <fullName evidence="3">Uncharacterized protein</fullName>
    </submittedName>
</protein>
<organism evidence="3 4">
    <name type="scientific">Tetradesmus obliquus</name>
    <name type="common">Green alga</name>
    <name type="synonym">Acutodesmus obliquus</name>
    <dbReference type="NCBI Taxonomy" id="3088"/>
    <lineage>
        <taxon>Eukaryota</taxon>
        <taxon>Viridiplantae</taxon>
        <taxon>Chlorophyta</taxon>
        <taxon>core chlorophytes</taxon>
        <taxon>Chlorophyceae</taxon>
        <taxon>CS clade</taxon>
        <taxon>Sphaeropleales</taxon>
        <taxon>Scenedesmaceae</taxon>
        <taxon>Tetradesmus</taxon>
    </lineage>
</organism>
<name>A0A383WBW2_TETOB</name>
<keyword evidence="4" id="KW-1185">Reference proteome</keyword>
<proteinExistence type="predicted"/>
<feature type="region of interest" description="Disordered" evidence="1">
    <location>
        <begin position="87"/>
        <end position="149"/>
    </location>
</feature>
<accession>A0A383WBW2</accession>
<feature type="compositionally biased region" description="Acidic residues" evidence="1">
    <location>
        <begin position="104"/>
        <end position="149"/>
    </location>
</feature>
<sequence length="149" mass="16382">MAAALLKMSQLVDLQVTGVDYFGAAQLAALTRLTGLRHLVVEAKEGQQLLESFNGDCVSLHSRASPPDVWSQLRELCLQDTHGAAAINRPLQKEEQQESSSYNDDVDGVDDDGVNDDGVDDEDEDADEDHDDDDDEDEEESSLWEDSSE</sequence>
<dbReference type="AlphaFoldDB" id="A0A383WBW2"/>
<dbReference type="EMBL" id="FNXT01000141">
    <property type="protein sequence ID" value="SZX61386.1"/>
    <property type="molecule type" value="Genomic_DNA"/>
</dbReference>
<gene>
    <name evidence="3" type="ORF">BQ4739_LOCUS15018</name>
    <name evidence="2" type="ORF">BQ4739_LOCUS1883</name>
</gene>